<evidence type="ECO:0000259" key="4">
    <source>
        <dbReference type="PROSITE" id="PS50887"/>
    </source>
</evidence>
<dbReference type="SUPFAM" id="SSF55781">
    <property type="entry name" value="GAF domain-like"/>
    <property type="match status" value="1"/>
</dbReference>
<reference evidence="5 6" key="1">
    <citation type="journal article" date="2005" name="Int. J. Syst. Evol. Microbiol.">
        <title>Nitrincola lacisaponensis gen. nov., sp. nov., a novel alkaliphilic bacterium isolated from an alkaline, saline lake.</title>
        <authorList>
            <person name="Dimitriu P.A."/>
            <person name="Shukla S.K."/>
            <person name="Conradt J."/>
            <person name="Marquez M.C."/>
            <person name="Ventosa A."/>
            <person name="Maglia A."/>
            <person name="Peyton B.M."/>
            <person name="Pinkart H.C."/>
            <person name="Mormile M.R."/>
        </authorList>
    </citation>
    <scope>NUCLEOTIDE SEQUENCE [LARGE SCALE GENOMIC DNA]</scope>
    <source>
        <strain evidence="5 6">4CA</strain>
    </source>
</reference>
<name>A0A063Y8R5_9GAMM</name>
<dbReference type="CDD" id="cd01949">
    <property type="entry name" value="GGDEF"/>
    <property type="match status" value="1"/>
</dbReference>
<dbReference type="CDD" id="cd01948">
    <property type="entry name" value="EAL"/>
    <property type="match status" value="1"/>
</dbReference>
<keyword evidence="6" id="KW-1185">Reference proteome</keyword>
<evidence type="ECO:0000313" key="5">
    <source>
        <dbReference type="EMBL" id="KDE41455.1"/>
    </source>
</evidence>
<dbReference type="Pfam" id="PF00989">
    <property type="entry name" value="PAS"/>
    <property type="match status" value="1"/>
</dbReference>
<dbReference type="GO" id="GO:0006355">
    <property type="term" value="P:regulation of DNA-templated transcription"/>
    <property type="evidence" value="ECO:0007669"/>
    <property type="project" value="InterPro"/>
</dbReference>
<feature type="domain" description="GGDEF" evidence="4">
    <location>
        <begin position="348"/>
        <end position="481"/>
    </location>
</feature>
<dbReference type="Gene3D" id="3.30.450.40">
    <property type="match status" value="1"/>
</dbReference>
<dbReference type="PROSITE" id="PS50112">
    <property type="entry name" value="PAS"/>
    <property type="match status" value="1"/>
</dbReference>
<dbReference type="InterPro" id="IPR043128">
    <property type="entry name" value="Rev_trsase/Diguanyl_cyclase"/>
</dbReference>
<dbReference type="Proteomes" id="UP000027318">
    <property type="component" value="Unassembled WGS sequence"/>
</dbReference>
<dbReference type="PANTHER" id="PTHR44757">
    <property type="entry name" value="DIGUANYLATE CYCLASE DGCP"/>
    <property type="match status" value="1"/>
</dbReference>
<dbReference type="InterPro" id="IPR000160">
    <property type="entry name" value="GGDEF_dom"/>
</dbReference>
<dbReference type="SMART" id="SM00052">
    <property type="entry name" value="EAL"/>
    <property type="match status" value="1"/>
</dbReference>
<dbReference type="Pfam" id="PF00563">
    <property type="entry name" value="EAL"/>
    <property type="match status" value="1"/>
</dbReference>
<accession>A0A063Y8R5</accession>
<organism evidence="5 6">
    <name type="scientific">Nitrincola lacisaponensis</name>
    <dbReference type="NCBI Taxonomy" id="267850"/>
    <lineage>
        <taxon>Bacteria</taxon>
        <taxon>Pseudomonadati</taxon>
        <taxon>Pseudomonadota</taxon>
        <taxon>Gammaproteobacteria</taxon>
        <taxon>Oceanospirillales</taxon>
        <taxon>Oceanospirillaceae</taxon>
        <taxon>Nitrincola</taxon>
    </lineage>
</organism>
<feature type="domain" description="EAL" evidence="3">
    <location>
        <begin position="490"/>
        <end position="744"/>
    </location>
</feature>
<comment type="caution">
    <text evidence="5">The sequence shown here is derived from an EMBL/GenBank/DDBJ whole genome shotgun (WGS) entry which is preliminary data.</text>
</comment>
<evidence type="ECO:0000259" key="2">
    <source>
        <dbReference type="PROSITE" id="PS50112"/>
    </source>
</evidence>
<dbReference type="RefSeq" id="WP_051632431.1">
    <property type="nucleotide sequence ID" value="NZ_JMSZ01000001.1"/>
</dbReference>
<dbReference type="SMART" id="SM00065">
    <property type="entry name" value="GAF"/>
    <property type="match status" value="1"/>
</dbReference>
<dbReference type="SUPFAM" id="SSF55785">
    <property type="entry name" value="PYP-like sensor domain (PAS domain)"/>
    <property type="match status" value="1"/>
</dbReference>
<dbReference type="OrthoDB" id="9787514at2"/>
<feature type="domain" description="PAS" evidence="2">
    <location>
        <begin position="189"/>
        <end position="261"/>
    </location>
</feature>
<evidence type="ECO:0000259" key="3">
    <source>
        <dbReference type="PROSITE" id="PS50883"/>
    </source>
</evidence>
<gene>
    <name evidence="5" type="ORF">ADINL_0135</name>
</gene>
<dbReference type="InterPro" id="IPR052155">
    <property type="entry name" value="Biofilm_reg_signaling"/>
</dbReference>
<dbReference type="SMART" id="SM00091">
    <property type="entry name" value="PAS"/>
    <property type="match status" value="1"/>
</dbReference>
<dbReference type="Gene3D" id="3.30.70.270">
    <property type="match status" value="1"/>
</dbReference>
<dbReference type="Pfam" id="PF01590">
    <property type="entry name" value="GAF"/>
    <property type="match status" value="1"/>
</dbReference>
<dbReference type="Pfam" id="PF00990">
    <property type="entry name" value="GGDEF"/>
    <property type="match status" value="1"/>
</dbReference>
<comment type="cofactor">
    <cofactor evidence="1">
        <name>Mg(2+)</name>
        <dbReference type="ChEBI" id="CHEBI:18420"/>
    </cofactor>
</comment>
<dbReference type="NCBIfam" id="TIGR00254">
    <property type="entry name" value="GGDEF"/>
    <property type="match status" value="1"/>
</dbReference>
<dbReference type="CDD" id="cd00130">
    <property type="entry name" value="PAS"/>
    <property type="match status" value="1"/>
</dbReference>
<dbReference type="InterPro" id="IPR000014">
    <property type="entry name" value="PAS"/>
</dbReference>
<dbReference type="InterPro" id="IPR029787">
    <property type="entry name" value="Nucleotide_cyclase"/>
</dbReference>
<dbReference type="InterPro" id="IPR013767">
    <property type="entry name" value="PAS_fold"/>
</dbReference>
<proteinExistence type="predicted"/>
<dbReference type="PROSITE" id="PS50883">
    <property type="entry name" value="EAL"/>
    <property type="match status" value="1"/>
</dbReference>
<dbReference type="InterPro" id="IPR035965">
    <property type="entry name" value="PAS-like_dom_sf"/>
</dbReference>
<dbReference type="GO" id="GO:0003824">
    <property type="term" value="F:catalytic activity"/>
    <property type="evidence" value="ECO:0007669"/>
    <property type="project" value="UniProtKB-ARBA"/>
</dbReference>
<dbReference type="InterPro" id="IPR001633">
    <property type="entry name" value="EAL_dom"/>
</dbReference>
<dbReference type="InterPro" id="IPR003018">
    <property type="entry name" value="GAF"/>
</dbReference>
<dbReference type="STRING" id="267850.ADINL_0135"/>
<dbReference type="NCBIfam" id="TIGR00229">
    <property type="entry name" value="sensory_box"/>
    <property type="match status" value="1"/>
</dbReference>
<dbReference type="EMBL" id="JMSZ01000001">
    <property type="protein sequence ID" value="KDE41455.1"/>
    <property type="molecule type" value="Genomic_DNA"/>
</dbReference>
<dbReference type="SUPFAM" id="SSF141868">
    <property type="entry name" value="EAL domain-like"/>
    <property type="match status" value="1"/>
</dbReference>
<evidence type="ECO:0000256" key="1">
    <source>
        <dbReference type="ARBA" id="ARBA00001946"/>
    </source>
</evidence>
<dbReference type="SMART" id="SM00267">
    <property type="entry name" value="GGDEF"/>
    <property type="match status" value="1"/>
</dbReference>
<dbReference type="FunFam" id="3.30.70.270:FF:000001">
    <property type="entry name" value="Diguanylate cyclase domain protein"/>
    <property type="match status" value="1"/>
</dbReference>
<dbReference type="PATRIC" id="fig|267850.7.peg.135"/>
<dbReference type="PROSITE" id="PS50887">
    <property type="entry name" value="GGDEF"/>
    <property type="match status" value="1"/>
</dbReference>
<protein>
    <submittedName>
        <fullName evidence="5">Diguanylate cyclase/phosphodiesterase (GGDEF &amp; EAL domains) with PAS/PAC sensor(S)</fullName>
    </submittedName>
</protein>
<dbReference type="Gene3D" id="3.30.450.20">
    <property type="entry name" value="PAS domain"/>
    <property type="match status" value="1"/>
</dbReference>
<sequence>MDSDGQEALLAQRFELERLISRISSAIVMCTYAALDSEIERCLQWIAEYTRTDRSYLFLIQDERYADNTHEWCAQGITPQKQELQQLELCDDYPMVQKIRAHQVINYPDVANLPEESQVEREILTRQGIQSMLAVPMVSNRRLVGFIGIDAVVTRRCWLEDDIYLLRICGEMFTHALEHKRTEDLLKASEARLRYVFERIPAIAVQGYDAKRRVFLWNRASELLYGFSQQEALGQRLEDLIIPPEDREAVIAAHERWLHQDDEIPSGELTLLHKTGSRLRVFSSHVMHTSILGDKELYCVDVDLTPLKKAQYDLEKLAHFDALTGLPNRILLSDRLNQMISLSHRTEQLVAVAYLDLDGFKQINDSYGHAMGDRVLQQLSDLMKQSLREEDTLARIGGDEFVAVLGGLNQLQDCEPVLKRLLTAASTVLQLDGQNFRISASIGVTIYPLDDAEPDQLMRHADQAMYLAKQAGKDRYQLFDIQLETEIRRKQQALKAISTGLQQGEFELHYQPKINMQTLAFEGAEALIRWQHPQSGLLYPGAFLPVTEGHQVELELGEWVLHSALAQMQQWRLQGFYCPLSINIAAQQIQRSEFADQLAAALQAYPQVNPQQLQLEILETSALEDMELVTDTLLRCRALGVSLALDDFGTGYSSLAYLKRLPIDCLKIDQGFVREMLADADDLSIIQGVLGLAHAFDLHVIAEGVETPAHCRQLLTLGCRYGQGYGIARPMPASALPDWVSKTLPGLHF</sequence>
<evidence type="ECO:0000313" key="6">
    <source>
        <dbReference type="Proteomes" id="UP000027318"/>
    </source>
</evidence>
<dbReference type="SUPFAM" id="SSF55073">
    <property type="entry name" value="Nucleotide cyclase"/>
    <property type="match status" value="1"/>
</dbReference>
<dbReference type="InterPro" id="IPR035919">
    <property type="entry name" value="EAL_sf"/>
</dbReference>
<dbReference type="PANTHER" id="PTHR44757:SF2">
    <property type="entry name" value="BIOFILM ARCHITECTURE MAINTENANCE PROTEIN MBAA"/>
    <property type="match status" value="1"/>
</dbReference>
<dbReference type="AlphaFoldDB" id="A0A063Y8R5"/>
<dbReference type="InterPro" id="IPR029016">
    <property type="entry name" value="GAF-like_dom_sf"/>
</dbReference>
<dbReference type="Gene3D" id="3.20.20.450">
    <property type="entry name" value="EAL domain"/>
    <property type="match status" value="1"/>
</dbReference>